<protein>
    <submittedName>
        <fullName evidence="1">Uncharacterized protein</fullName>
    </submittedName>
</protein>
<sequence>MAKSFSLIENFLANQYALTNANDCLVWDVLYNLRRVTLW</sequence>
<gene>
    <name evidence="1" type="ORF">VCHENC02_5338</name>
</gene>
<evidence type="ECO:0000313" key="2">
    <source>
        <dbReference type="Proteomes" id="UP000008367"/>
    </source>
</evidence>
<evidence type="ECO:0000313" key="1">
    <source>
        <dbReference type="EMBL" id="EKM28798.1"/>
    </source>
</evidence>
<reference evidence="1 2" key="1">
    <citation type="submission" date="2012-10" db="EMBL/GenBank/DDBJ databases">
        <title>Genome sequence of Vibrio Cholerae HENC-02.</title>
        <authorList>
            <person name="Eppinger M."/>
            <person name="Hasan N.A."/>
            <person name="Sengamalay N."/>
            <person name="Hine E."/>
            <person name="Su Q."/>
            <person name="Daugherty S.C."/>
            <person name="Young S."/>
            <person name="Sadzewicz L."/>
            <person name="Tallon L."/>
            <person name="Cebula T.A."/>
            <person name="Ravel J."/>
            <person name="Colwell R.R."/>
        </authorList>
    </citation>
    <scope>NUCLEOTIDE SEQUENCE [LARGE SCALE GENOMIC DNA]</scope>
    <source>
        <strain evidence="1 2">HENC-02</strain>
    </source>
</reference>
<name>A0A454CQZ3_VIBHA</name>
<proteinExistence type="predicted"/>
<organism evidence="1 2">
    <name type="scientific">Vibrio harveyi</name>
    <name type="common">Beneckea harveyi</name>
    <dbReference type="NCBI Taxonomy" id="669"/>
    <lineage>
        <taxon>Bacteria</taxon>
        <taxon>Pseudomonadati</taxon>
        <taxon>Pseudomonadota</taxon>
        <taxon>Gammaproteobacteria</taxon>
        <taxon>Vibrionales</taxon>
        <taxon>Vibrionaceae</taxon>
        <taxon>Vibrio</taxon>
    </lineage>
</organism>
<comment type="caution">
    <text evidence="1">The sequence shown here is derived from an EMBL/GenBank/DDBJ whole genome shotgun (WGS) entry which is preliminary data.</text>
</comment>
<dbReference type="AlphaFoldDB" id="A0A454CQZ3"/>
<accession>A0A454CQZ3</accession>
<dbReference type="Proteomes" id="UP000008367">
    <property type="component" value="Unassembled WGS sequence"/>
</dbReference>
<dbReference type="EMBL" id="AJSR01002378">
    <property type="protein sequence ID" value="EKM28798.1"/>
    <property type="molecule type" value="Genomic_DNA"/>
</dbReference>